<dbReference type="InterPro" id="IPR012444">
    <property type="entry name" value="DUF1647"/>
</dbReference>
<dbReference type="AlphaFoldDB" id="A0A915BR94"/>
<organism evidence="1 2">
    <name type="scientific">Parascaris univalens</name>
    <name type="common">Nematode worm</name>
    <dbReference type="NCBI Taxonomy" id="6257"/>
    <lineage>
        <taxon>Eukaryota</taxon>
        <taxon>Metazoa</taxon>
        <taxon>Ecdysozoa</taxon>
        <taxon>Nematoda</taxon>
        <taxon>Chromadorea</taxon>
        <taxon>Rhabditida</taxon>
        <taxon>Spirurina</taxon>
        <taxon>Ascaridomorpha</taxon>
        <taxon>Ascaridoidea</taxon>
        <taxon>Ascarididae</taxon>
        <taxon>Parascaris</taxon>
    </lineage>
</organism>
<dbReference type="Pfam" id="PF07801">
    <property type="entry name" value="DUF1647"/>
    <property type="match status" value="1"/>
</dbReference>
<dbReference type="WBParaSite" id="PgR050X_g058_t01">
    <property type="protein sequence ID" value="PgR050X_g058_t01"/>
    <property type="gene ID" value="PgR050X_g058"/>
</dbReference>
<reference evidence="2" key="1">
    <citation type="submission" date="2022-11" db="UniProtKB">
        <authorList>
            <consortium name="WormBaseParasite"/>
        </authorList>
    </citation>
    <scope>IDENTIFICATION</scope>
</reference>
<sequence>MKSISHLRQPFPTIRYRSFKYLFMKCIQRLTSLGCLFLLSLCLFCLSIFFALYSAHISSGLEFEMSIDLECLCVYENVKYDFCYHLPENHSIRGEKFTCENAHFLHSLGLLKKESQGVAKTIGMYVDLEMMELPTAVMVTAFSEDHWPEARRLISTIRHFWPYQKVVVYDLGLEAVTVYAVRQLCNIEYRKFDFSAYPPYVHRLGEFRWKPLIIAATLQEFGAIWYLDTSVVFKKGDLNHVYELVRCKRMRSRSTVFRMVPSVGYRDRRETTSALESGWNQRLWRSNLRECAKSTYLLHSFTGHGIFAATHPETYRFFPTNFDEIKKQKAKMYEAGIIFAVYTADTVANILRWYVACALEEDCMGSRTPLSYCNFNADRFAVFANCHRYDQSVVNLLIANAFFYDRHYYTSEIVDFFKIIRGNAAIIADDALHCEQLVEKFNSKR</sequence>
<proteinExistence type="predicted"/>
<keyword evidence="1" id="KW-1185">Reference proteome</keyword>
<dbReference type="PANTHER" id="PTHR31389">
    <property type="entry name" value="LD39211P"/>
    <property type="match status" value="1"/>
</dbReference>
<protein>
    <submittedName>
        <fullName evidence="2">Nucleotide-diphospho-sugar transferase domain-containing protein</fullName>
    </submittedName>
</protein>
<evidence type="ECO:0000313" key="1">
    <source>
        <dbReference type="Proteomes" id="UP000887569"/>
    </source>
</evidence>
<dbReference type="PANTHER" id="PTHR31389:SF4">
    <property type="entry name" value="LD39211P"/>
    <property type="match status" value="1"/>
</dbReference>
<name>A0A915BR94_PARUN</name>
<dbReference type="Proteomes" id="UP000887569">
    <property type="component" value="Unplaced"/>
</dbReference>
<accession>A0A915BR94</accession>
<evidence type="ECO:0000313" key="2">
    <source>
        <dbReference type="WBParaSite" id="PgR050X_g058_t01"/>
    </source>
</evidence>